<accession>A0ABX1V984</accession>
<dbReference type="EMBL" id="JABERG010000017">
    <property type="protein sequence ID" value="NNH88682.1"/>
    <property type="molecule type" value="Genomic_DNA"/>
</dbReference>
<keyword evidence="2" id="KW-1185">Reference proteome</keyword>
<sequence>MANMVRDLNLEQEEDNFEEARASEIAEISESRKISLEVAAQIWQDEYDASKG</sequence>
<dbReference type="RefSeq" id="WP_171544879.1">
    <property type="nucleotide sequence ID" value="NZ_JABERG010000017.1"/>
</dbReference>
<evidence type="ECO:0000313" key="1">
    <source>
        <dbReference type="EMBL" id="NNH88682.1"/>
    </source>
</evidence>
<dbReference type="Proteomes" id="UP000546536">
    <property type="component" value="Unassembled WGS sequence"/>
</dbReference>
<reference evidence="1 2" key="1">
    <citation type="submission" date="2020-04" db="EMBL/GenBank/DDBJ databases">
        <title>Acinetobacter Taxon 24.</title>
        <authorList>
            <person name="Nemec A."/>
            <person name="Radolfova-Krizova L."/>
            <person name="Higgins P.G."/>
            <person name="Spanelova P."/>
        </authorList>
    </citation>
    <scope>NUCLEOTIDE SEQUENCE [LARGE SCALE GENOMIC DNA]</scope>
    <source>
        <strain evidence="1 2">ANC 4279</strain>
    </source>
</reference>
<comment type="caution">
    <text evidence="1">The sequence shown here is derived from an EMBL/GenBank/DDBJ whole genome shotgun (WGS) entry which is preliminary data.</text>
</comment>
<organism evidence="1 2">
    <name type="scientific">Acinetobacter terrae</name>
    <dbReference type="NCBI Taxonomy" id="2731247"/>
    <lineage>
        <taxon>Bacteria</taxon>
        <taxon>Pseudomonadati</taxon>
        <taxon>Pseudomonadota</taxon>
        <taxon>Gammaproteobacteria</taxon>
        <taxon>Moraxellales</taxon>
        <taxon>Moraxellaceae</taxon>
        <taxon>Acinetobacter</taxon>
        <taxon>Acinetobacter Taxon 24</taxon>
    </lineage>
</organism>
<evidence type="ECO:0008006" key="3">
    <source>
        <dbReference type="Google" id="ProtNLM"/>
    </source>
</evidence>
<proteinExistence type="predicted"/>
<evidence type="ECO:0000313" key="2">
    <source>
        <dbReference type="Proteomes" id="UP000546536"/>
    </source>
</evidence>
<name>A0ABX1V984_9GAMM</name>
<gene>
    <name evidence="1" type="ORF">HLH13_13380</name>
</gene>
<protein>
    <recommendedName>
        <fullName evidence="3">CopG family transcriptional regulator</fullName>
    </recommendedName>
</protein>